<dbReference type="SUPFAM" id="SSF50969">
    <property type="entry name" value="YVTN repeat-like/Quinoprotein amine dehydrogenase"/>
    <property type="match status" value="1"/>
</dbReference>
<dbReference type="Proteomes" id="UP001158067">
    <property type="component" value="Unassembled WGS sequence"/>
</dbReference>
<dbReference type="InterPro" id="IPR015943">
    <property type="entry name" value="WD40/YVTN_repeat-like_dom_sf"/>
</dbReference>
<dbReference type="Gene3D" id="2.130.10.10">
    <property type="entry name" value="YVTN repeat-like/Quinoprotein amine dehydrogenase"/>
    <property type="match status" value="1"/>
</dbReference>
<sequence length="753" mass="81941">MRVMESNTRCLAGASLNLAGAPLGLSSFAFSTLYHCVALFLVVAMLPVAVLFPVVALGQELPGVPVQLVPLAGEEVEVKHLGTWRPGVVLDAAEGQALVSFDYSGRADEKVFDLDEVRYPWQPSAISPVYLWKDSTGEHSIEAAVSGFDEEAKTVTLVRRADGSKVTLPIDNLGSIEKRRVRILIRTAPPPVALVPPLDFFGGTEQLVATGLGASSSLDSLTADPAVIRVAVPMGGAAFEAAYKDESLIGIFPIGSSRGWILGATLPKKYSSKRDMPSRLIWATLDDGKVVTQHLIAAEQRTLAVHARSQQIMTLGTGEGKAATLTIWKSSPKMKEAEAVVRWESGEHHSYKYSNRWGLFINGRTVLHRMNDGEYAAYDFVAQKTLYKFGQDSRSNPEPALSPGHRYLAIPEGGSVRVVDAATGQVLANLPVEGGSAGAVAFDQAGEKLAILSYNEMAVWTVGSSQPPRRVRADLLTSASRLAWVDDNHLLVGGNVLFSLNQALPVWSYRPQGEVVQDRNEPNTVAIASSRLCYGVRVGNSYRDAGALVIGAVELPGPSVRETVAGMDRDELFVLEPGVSVRLTVECGEYNDQVRSEMMRHIESNHWQYDPDAPIHILASMTRDEPKEMLYIKSRSRFGFGGMSIFGPTKEQLANAERVTSRAYRSTLRISQDSERLWGTASAGAIPSSLRLEEGQSVESMRSKYERPRPEMFTTVKIPAKLYDPRYRGGFGVSTFGKLGLDPKPLSNLPQGK</sequence>
<name>A0ABY1QGW9_9BACT</name>
<feature type="transmembrane region" description="Helical" evidence="1">
    <location>
        <begin position="39"/>
        <end position="58"/>
    </location>
</feature>
<proteinExistence type="predicted"/>
<reference evidence="2 3" key="1">
    <citation type="submission" date="2017-05" db="EMBL/GenBank/DDBJ databases">
        <authorList>
            <person name="Varghese N."/>
            <person name="Submissions S."/>
        </authorList>
    </citation>
    <scope>NUCLEOTIDE SEQUENCE [LARGE SCALE GENOMIC DNA]</scope>
    <source>
        <strain evidence="2 3">DSM 25457</strain>
    </source>
</reference>
<accession>A0ABY1QGW9</accession>
<evidence type="ECO:0000313" key="2">
    <source>
        <dbReference type="EMBL" id="SMP70226.1"/>
    </source>
</evidence>
<dbReference type="EMBL" id="FXUG01000013">
    <property type="protein sequence ID" value="SMP70226.1"/>
    <property type="molecule type" value="Genomic_DNA"/>
</dbReference>
<dbReference type="InterPro" id="IPR011044">
    <property type="entry name" value="Quino_amine_DH_bsu"/>
</dbReference>
<keyword evidence="3" id="KW-1185">Reference proteome</keyword>
<evidence type="ECO:0000256" key="1">
    <source>
        <dbReference type="SAM" id="Phobius"/>
    </source>
</evidence>
<keyword evidence="1" id="KW-1133">Transmembrane helix</keyword>
<keyword evidence="1" id="KW-0472">Membrane</keyword>
<gene>
    <name evidence="2" type="ORF">SAMN06265222_11310</name>
</gene>
<dbReference type="Gene3D" id="2.30.30.700">
    <property type="entry name" value="SLA1 homology domain 1"/>
    <property type="match status" value="1"/>
</dbReference>
<protein>
    <submittedName>
        <fullName evidence="2">PQQ-like domain-containing protein</fullName>
    </submittedName>
</protein>
<evidence type="ECO:0000313" key="3">
    <source>
        <dbReference type="Proteomes" id="UP001158067"/>
    </source>
</evidence>
<comment type="caution">
    <text evidence="2">The sequence shown here is derived from an EMBL/GenBank/DDBJ whole genome shotgun (WGS) entry which is preliminary data.</text>
</comment>
<organism evidence="2 3">
    <name type="scientific">Neorhodopirellula lusitana</name>
    <dbReference type="NCBI Taxonomy" id="445327"/>
    <lineage>
        <taxon>Bacteria</taxon>
        <taxon>Pseudomonadati</taxon>
        <taxon>Planctomycetota</taxon>
        <taxon>Planctomycetia</taxon>
        <taxon>Pirellulales</taxon>
        <taxon>Pirellulaceae</taxon>
        <taxon>Neorhodopirellula</taxon>
    </lineage>
</organism>
<keyword evidence="1" id="KW-0812">Transmembrane</keyword>